<keyword evidence="3" id="KW-1185">Reference proteome</keyword>
<feature type="compositionally biased region" description="Basic and acidic residues" evidence="1">
    <location>
        <begin position="448"/>
        <end position="457"/>
    </location>
</feature>
<evidence type="ECO:0000313" key="3">
    <source>
        <dbReference type="Proteomes" id="UP000076532"/>
    </source>
</evidence>
<dbReference type="AlphaFoldDB" id="A0A166KUN8"/>
<dbReference type="EMBL" id="KV417541">
    <property type="protein sequence ID" value="KZP22270.1"/>
    <property type="molecule type" value="Genomic_DNA"/>
</dbReference>
<feature type="region of interest" description="Disordered" evidence="1">
    <location>
        <begin position="551"/>
        <end position="585"/>
    </location>
</feature>
<name>A0A166KUN8_9AGAM</name>
<protein>
    <submittedName>
        <fullName evidence="2">Uncharacterized protein</fullName>
    </submittedName>
</protein>
<organism evidence="2 3">
    <name type="scientific">Athelia psychrophila</name>
    <dbReference type="NCBI Taxonomy" id="1759441"/>
    <lineage>
        <taxon>Eukaryota</taxon>
        <taxon>Fungi</taxon>
        <taxon>Dikarya</taxon>
        <taxon>Basidiomycota</taxon>
        <taxon>Agaricomycotina</taxon>
        <taxon>Agaricomycetes</taxon>
        <taxon>Agaricomycetidae</taxon>
        <taxon>Atheliales</taxon>
        <taxon>Atheliaceae</taxon>
        <taxon>Athelia</taxon>
    </lineage>
</organism>
<feature type="compositionally biased region" description="Basic and acidic residues" evidence="1">
    <location>
        <begin position="466"/>
        <end position="508"/>
    </location>
</feature>
<proteinExistence type="predicted"/>
<evidence type="ECO:0000256" key="1">
    <source>
        <dbReference type="SAM" id="MobiDB-lite"/>
    </source>
</evidence>
<dbReference type="OrthoDB" id="3270096at2759"/>
<feature type="region of interest" description="Disordered" evidence="1">
    <location>
        <begin position="448"/>
        <end position="508"/>
    </location>
</feature>
<feature type="compositionally biased region" description="Basic residues" evidence="1">
    <location>
        <begin position="242"/>
        <end position="252"/>
    </location>
</feature>
<gene>
    <name evidence="2" type="ORF">FIBSPDRAFT_890605</name>
</gene>
<dbReference type="Proteomes" id="UP000076532">
    <property type="component" value="Unassembled WGS sequence"/>
</dbReference>
<reference evidence="2 3" key="1">
    <citation type="journal article" date="2016" name="Mol. Biol. Evol.">
        <title>Comparative Genomics of Early-Diverging Mushroom-Forming Fungi Provides Insights into the Origins of Lignocellulose Decay Capabilities.</title>
        <authorList>
            <person name="Nagy L.G."/>
            <person name="Riley R."/>
            <person name="Tritt A."/>
            <person name="Adam C."/>
            <person name="Daum C."/>
            <person name="Floudas D."/>
            <person name="Sun H."/>
            <person name="Yadav J.S."/>
            <person name="Pangilinan J."/>
            <person name="Larsson K.H."/>
            <person name="Matsuura K."/>
            <person name="Barry K."/>
            <person name="Labutti K."/>
            <person name="Kuo R."/>
            <person name="Ohm R.A."/>
            <person name="Bhattacharya S.S."/>
            <person name="Shirouzu T."/>
            <person name="Yoshinaga Y."/>
            <person name="Martin F.M."/>
            <person name="Grigoriev I.V."/>
            <person name="Hibbett D.S."/>
        </authorList>
    </citation>
    <scope>NUCLEOTIDE SEQUENCE [LARGE SCALE GENOMIC DNA]</scope>
    <source>
        <strain evidence="2 3">CBS 109695</strain>
    </source>
</reference>
<sequence length="613" mass="68861">MNKTITETFRGNMKNSAKGVADVGRKHFSQALQMLALCRAIDLSKLDSLEKRKALESVNSSIQLALDAVIVKKDGGKFQDSKQAKLAAAVATLIGNAKALGLNANNIEETMKAAQDKDNKTAKRWMPIMQTYEIKKNENAGDPIEMGIIIGMKGLTEDQANEEPGSFGKGHTLNTVLWLLLQRGKVKLSDNPHFYPKIKKFSNNVSIKPWVFSETLANLEKLEDLQHQQATSPWESQQRQPPKPKSRNKTHAIHTLKDDGDRVIIRSSDGKFYKNIGNVWTTDSKSIILKDMIRYRNVCGNLQPVLAIENGIQNSDLCHHVSGAEHPVNIVKIWEERRDTSANDFLLLHRKNERIPASPVQPPVERIADTARPDIVPATAADGPVSSMSSCTTSSATTDRTYGIFSDVSSASSATLPSGRSTPVTTSIVNIAAAEWVEEQRKELEKQRAQEVAKQEDEAQTVQEIQRAREAKREGEELKAQETRKVQEAARKTRREQQVAEREEAERKAQEMIRQAKKNQADDERIRKDQEIAEGKRKAEMLMQAILKAEAEQKTRDAARMAEEGRVEEGKRRVVEEQRRNREAEQVVVAEKAEQGAKKGWFRRAKNWVQGKQ</sequence>
<feature type="compositionally biased region" description="Polar residues" evidence="1">
    <location>
        <begin position="227"/>
        <end position="240"/>
    </location>
</feature>
<accession>A0A166KUN8</accession>
<feature type="region of interest" description="Disordered" evidence="1">
    <location>
        <begin position="227"/>
        <end position="252"/>
    </location>
</feature>
<evidence type="ECO:0000313" key="2">
    <source>
        <dbReference type="EMBL" id="KZP22270.1"/>
    </source>
</evidence>